<feature type="repeat" description="TPR" evidence="3">
    <location>
        <begin position="209"/>
        <end position="242"/>
    </location>
</feature>
<evidence type="ECO:0000256" key="3">
    <source>
        <dbReference type="PROSITE-ProRule" id="PRU00339"/>
    </source>
</evidence>
<dbReference type="NCBIfam" id="NF041522">
    <property type="entry name" value="TPR_sll0314"/>
    <property type="match status" value="1"/>
</dbReference>
<comment type="caution">
    <text evidence="5">The sequence shown here is derived from an EMBL/GenBank/DDBJ whole genome shotgun (WGS) entry which is preliminary data.</text>
</comment>
<organism evidence="5 6">
    <name type="scientific">Limnofasciculus baicalensis BBK-W-15</name>
    <dbReference type="NCBI Taxonomy" id="2699891"/>
    <lineage>
        <taxon>Bacteria</taxon>
        <taxon>Bacillati</taxon>
        <taxon>Cyanobacteriota</taxon>
        <taxon>Cyanophyceae</taxon>
        <taxon>Coleofasciculales</taxon>
        <taxon>Coleofasciculaceae</taxon>
        <taxon>Limnofasciculus</taxon>
        <taxon>Limnofasciculus baicalensis</taxon>
    </lineage>
</organism>
<dbReference type="InterPro" id="IPR011990">
    <property type="entry name" value="TPR-like_helical_dom_sf"/>
</dbReference>
<dbReference type="Proteomes" id="UP001204953">
    <property type="component" value="Unassembled WGS sequence"/>
</dbReference>
<feature type="chain" id="PRO_5042233382" evidence="4">
    <location>
        <begin position="33"/>
        <end position="314"/>
    </location>
</feature>
<dbReference type="SUPFAM" id="SSF48452">
    <property type="entry name" value="TPR-like"/>
    <property type="match status" value="1"/>
</dbReference>
<dbReference type="SMART" id="SM00028">
    <property type="entry name" value="TPR"/>
    <property type="match status" value="2"/>
</dbReference>
<dbReference type="Pfam" id="PF14559">
    <property type="entry name" value="TPR_19"/>
    <property type="match status" value="1"/>
</dbReference>
<gene>
    <name evidence="5" type="ORF">NJ959_00620</name>
</gene>
<dbReference type="PANTHER" id="PTHR44943">
    <property type="entry name" value="CELLULOSE SYNTHASE OPERON PROTEIN C"/>
    <property type="match status" value="1"/>
</dbReference>
<keyword evidence="6" id="KW-1185">Reference proteome</keyword>
<dbReference type="PROSITE" id="PS50005">
    <property type="entry name" value="TPR"/>
    <property type="match status" value="1"/>
</dbReference>
<evidence type="ECO:0000256" key="1">
    <source>
        <dbReference type="ARBA" id="ARBA00022737"/>
    </source>
</evidence>
<evidence type="ECO:0000313" key="6">
    <source>
        <dbReference type="Proteomes" id="UP001204953"/>
    </source>
</evidence>
<name>A0AAE3GLW9_9CYAN</name>
<keyword evidence="1" id="KW-0677">Repeat</keyword>
<dbReference type="EMBL" id="JAMZMM010000003">
    <property type="protein sequence ID" value="MCP2726980.1"/>
    <property type="molecule type" value="Genomic_DNA"/>
</dbReference>
<sequence>MIDCFATPKRTVTAFAGAAVVLLGFLSQPTLAGDPFRTSNPRAIGDNTETAFELIFKDGDYKKAKDYLQKAESTEGNEPLVYALLASLSYLDAKSQSKPNFDSFKTYASKTRTTAEKLAATDSLRGNLYMAVGHFLEGAADFEQDGPVRAVSKLQKVFEYLDEAKKSDPNDPEFNLITGYMDLMLAVNLPFSDPAQAIQKLENYGYPKYLSYRGIAVGKRDLKKYDEALDYVNRALQLTPNNPEVLYLKAQILVRQDKDKEALDYFNQSLAKQTQLPNYSAAQITYERCKVQNSLDNGSRDCRAERNKVRAGNN</sequence>
<dbReference type="InterPro" id="IPR048173">
    <property type="entry name" value="Sll0314-like"/>
</dbReference>
<accession>A0AAE3GLW9</accession>
<feature type="signal peptide" evidence="4">
    <location>
        <begin position="1"/>
        <end position="32"/>
    </location>
</feature>
<evidence type="ECO:0000313" key="5">
    <source>
        <dbReference type="EMBL" id="MCP2726980.1"/>
    </source>
</evidence>
<keyword evidence="2 3" id="KW-0802">TPR repeat</keyword>
<dbReference type="InterPro" id="IPR019734">
    <property type="entry name" value="TPR_rpt"/>
</dbReference>
<dbReference type="PANTHER" id="PTHR44943:SF8">
    <property type="entry name" value="TPR REPEAT-CONTAINING PROTEIN MJ0263"/>
    <property type="match status" value="1"/>
</dbReference>
<protein>
    <submittedName>
        <fullName evidence="5">Tetratricopeptide repeat protein</fullName>
    </submittedName>
</protein>
<evidence type="ECO:0000256" key="4">
    <source>
        <dbReference type="SAM" id="SignalP"/>
    </source>
</evidence>
<keyword evidence="4" id="KW-0732">Signal</keyword>
<evidence type="ECO:0000256" key="2">
    <source>
        <dbReference type="ARBA" id="ARBA00022803"/>
    </source>
</evidence>
<dbReference type="Gene3D" id="1.25.40.10">
    <property type="entry name" value="Tetratricopeptide repeat domain"/>
    <property type="match status" value="2"/>
</dbReference>
<dbReference type="RefSeq" id="WP_254009796.1">
    <property type="nucleotide sequence ID" value="NZ_JAMZMM010000003.1"/>
</dbReference>
<dbReference type="AlphaFoldDB" id="A0AAE3GLW9"/>
<proteinExistence type="predicted"/>
<dbReference type="InterPro" id="IPR051685">
    <property type="entry name" value="Ycf3/AcsC/BcsC/TPR_MFPF"/>
</dbReference>
<reference evidence="5" key="1">
    <citation type="submission" date="2022-06" db="EMBL/GenBank/DDBJ databases">
        <title>New cyanobacteria of genus Symplocastrum in benthos of Lake Baikal.</title>
        <authorList>
            <person name="Sorokovikova E."/>
            <person name="Tikhonova I."/>
            <person name="Krasnopeev A."/>
            <person name="Evseev P."/>
            <person name="Gladkikh A."/>
            <person name="Belykh O."/>
        </authorList>
    </citation>
    <scope>NUCLEOTIDE SEQUENCE</scope>
    <source>
        <strain evidence="5">BBK-W-15</strain>
    </source>
</reference>